<reference evidence="2" key="2">
    <citation type="submission" date="2020-05" db="UniProtKB">
        <authorList>
            <consortium name="EnsemblMetazoa"/>
        </authorList>
    </citation>
    <scope>IDENTIFICATION</scope>
    <source>
        <strain evidence="2">A-37</strain>
    </source>
</reference>
<evidence type="ECO:0000313" key="3">
    <source>
        <dbReference type="Proteomes" id="UP000075883"/>
    </source>
</evidence>
<dbReference type="Proteomes" id="UP000075883">
    <property type="component" value="Unassembled WGS sequence"/>
</dbReference>
<organism evidence="2 3">
    <name type="scientific">Anopheles culicifacies</name>
    <dbReference type="NCBI Taxonomy" id="139723"/>
    <lineage>
        <taxon>Eukaryota</taxon>
        <taxon>Metazoa</taxon>
        <taxon>Ecdysozoa</taxon>
        <taxon>Arthropoda</taxon>
        <taxon>Hexapoda</taxon>
        <taxon>Insecta</taxon>
        <taxon>Pterygota</taxon>
        <taxon>Neoptera</taxon>
        <taxon>Endopterygota</taxon>
        <taxon>Diptera</taxon>
        <taxon>Nematocera</taxon>
        <taxon>Culicoidea</taxon>
        <taxon>Culicidae</taxon>
        <taxon>Anophelinae</taxon>
        <taxon>Anopheles</taxon>
        <taxon>culicifacies species complex</taxon>
    </lineage>
</organism>
<name>A0A182M6Z3_9DIPT</name>
<dbReference type="AlphaFoldDB" id="A0A182M6Z3"/>
<reference evidence="3" key="1">
    <citation type="submission" date="2013-09" db="EMBL/GenBank/DDBJ databases">
        <title>The Genome Sequence of Anopheles culicifacies species A.</title>
        <authorList>
            <consortium name="The Broad Institute Genomics Platform"/>
            <person name="Neafsey D.E."/>
            <person name="Besansky N."/>
            <person name="Howell P."/>
            <person name="Walton C."/>
            <person name="Young S.K."/>
            <person name="Zeng Q."/>
            <person name="Gargeya S."/>
            <person name="Fitzgerald M."/>
            <person name="Haas B."/>
            <person name="Abouelleil A."/>
            <person name="Allen A.W."/>
            <person name="Alvarado L."/>
            <person name="Arachchi H.M."/>
            <person name="Berlin A.M."/>
            <person name="Chapman S.B."/>
            <person name="Gainer-Dewar J."/>
            <person name="Goldberg J."/>
            <person name="Griggs A."/>
            <person name="Gujja S."/>
            <person name="Hansen M."/>
            <person name="Howarth C."/>
            <person name="Imamovic A."/>
            <person name="Ireland A."/>
            <person name="Larimer J."/>
            <person name="McCowan C."/>
            <person name="Murphy C."/>
            <person name="Pearson M."/>
            <person name="Poon T.W."/>
            <person name="Priest M."/>
            <person name="Roberts A."/>
            <person name="Saif S."/>
            <person name="Shea T."/>
            <person name="Sisk P."/>
            <person name="Sykes S."/>
            <person name="Wortman J."/>
            <person name="Nusbaum C."/>
            <person name="Birren B."/>
        </authorList>
    </citation>
    <scope>NUCLEOTIDE SEQUENCE [LARGE SCALE GENOMIC DNA]</scope>
    <source>
        <strain evidence="3">A-37</strain>
    </source>
</reference>
<evidence type="ECO:0000313" key="2">
    <source>
        <dbReference type="EnsemblMetazoa" id="ACUA011025-PA"/>
    </source>
</evidence>
<dbReference type="EnsemblMetazoa" id="ACUA011025-RA">
    <property type="protein sequence ID" value="ACUA011025-PA"/>
    <property type="gene ID" value="ACUA011025"/>
</dbReference>
<keyword evidence="3" id="KW-1185">Reference proteome</keyword>
<feature type="region of interest" description="Disordered" evidence="1">
    <location>
        <begin position="92"/>
        <end position="111"/>
    </location>
</feature>
<proteinExistence type="predicted"/>
<accession>A0A182M6Z3</accession>
<evidence type="ECO:0000256" key="1">
    <source>
        <dbReference type="SAM" id="MobiDB-lite"/>
    </source>
</evidence>
<protein>
    <submittedName>
        <fullName evidence="2">Uncharacterized protein</fullName>
    </submittedName>
</protein>
<feature type="compositionally biased region" description="Low complexity" evidence="1">
    <location>
        <begin position="92"/>
        <end position="110"/>
    </location>
</feature>
<sequence>MDIPCPVVGCAILMMWLMPPPQLTDPKALLEPAPTAPYCIETFSLSESSELAFCLDCERVGVLGTGGNATVCVLLLQLLLLLSSCSTPYSTSSYSSSVSSSSSPRAPSESSEIDFSRTRLLAIGAQIRAGRGSMLGSFVTSAVCSARWCSPLGSGFTGGAGGNGIEPGDGAKTDTLGASRSSILFICSLSSSSSVRASTAGGVEQVSLLPCRFGSVRGVGVKSSTSGKRKYVAVCTVNECIERGENPNRAAAIDSAPDSGPPLTLPPHSVAPFVGVALLSVVAADVDSDEAEEGVYSWKCSILSRSLFALAVVSIAVDPIDALMFTVATGNGTLMAGSRLFAFGERCRLSDRFKCCSTRRRPLSAPFTAIQVVGTGFTSALASSNTIGGDGGLLHIVRGQWYIVLIDSLFPEQVQFRPQTQH</sequence>
<dbReference type="VEuPathDB" id="VectorBase:ACUA011025"/>
<dbReference type="EMBL" id="AXCM01001237">
    <property type="status" value="NOT_ANNOTATED_CDS"/>
    <property type="molecule type" value="Genomic_DNA"/>
</dbReference>